<keyword evidence="1" id="KW-0328">Glycosyltransferase</keyword>
<feature type="domain" description="Glycosyltransferase subfamily 4-like N-terminal" evidence="3">
    <location>
        <begin position="22"/>
        <end position="176"/>
    </location>
</feature>
<evidence type="ECO:0000256" key="2">
    <source>
        <dbReference type="ARBA" id="ARBA00022679"/>
    </source>
</evidence>
<proteinExistence type="predicted"/>
<keyword evidence="5" id="KW-1185">Reference proteome</keyword>
<sequence length="369" mass="41587">MKKRVAYIARASVPSGSTNSIHVAKIADAFASISEDFILIVHGGDAEATMREIYGVRNDFPVYRIKPGRNSRIGQIIWAMKAVNKARNNGCNIIVTRDPFTALIAVIRGIDAVLDLHGDIKHLTGRFYRMLRWKWFVDNRRFHLVTISQGLKDYYIENYDLNDDRITVLADGADLDDFMPFAGKELIVNKDSLHIGYFGKILVGKGIELVRRVAIADENDIFEIYGGTIEEAIKETGHEFPSNVIFHGRVNNKDIPAIMCDMDVLILPNQDKLMNMGEDIGRFTSPLKLFEYMASGRCIIASDLPVIREVLSEANAYLANANDENEWVKCIDDIRFHSDAAAKRAMQAKLDVQKYSWKARANAMLALVK</sequence>
<dbReference type="CDD" id="cd03801">
    <property type="entry name" value="GT4_PimA-like"/>
    <property type="match status" value="1"/>
</dbReference>
<dbReference type="Pfam" id="PF13439">
    <property type="entry name" value="Glyco_transf_4"/>
    <property type="match status" value="1"/>
</dbReference>
<name>E0RZY9_BUTPB</name>
<evidence type="ECO:0000313" key="5">
    <source>
        <dbReference type="Proteomes" id="UP000001299"/>
    </source>
</evidence>
<dbReference type="PANTHER" id="PTHR12526">
    <property type="entry name" value="GLYCOSYLTRANSFERASE"/>
    <property type="match status" value="1"/>
</dbReference>
<dbReference type="PANTHER" id="PTHR12526:SF629">
    <property type="entry name" value="TEICHURONIC ACID BIOSYNTHESIS GLYCOSYLTRANSFERASE TUAH-RELATED"/>
    <property type="match status" value="1"/>
</dbReference>
<dbReference type="Proteomes" id="UP000001299">
    <property type="component" value="Chromosome 1"/>
</dbReference>
<organism evidence="4 5">
    <name type="scientific">Butyrivibrio proteoclasticus (strain ATCC 51982 / DSM 14932 / B316)</name>
    <name type="common">Clostridium proteoclasticum</name>
    <dbReference type="NCBI Taxonomy" id="515622"/>
    <lineage>
        <taxon>Bacteria</taxon>
        <taxon>Bacillati</taxon>
        <taxon>Bacillota</taxon>
        <taxon>Clostridia</taxon>
        <taxon>Lachnospirales</taxon>
        <taxon>Lachnospiraceae</taxon>
        <taxon>Butyrivibrio</taxon>
    </lineage>
</organism>
<dbReference type="CAZy" id="GT4">
    <property type="family name" value="Glycosyltransferase Family 4"/>
</dbReference>
<dbReference type="HOGENOM" id="CLU_009583_2_2_9"/>
<dbReference type="AlphaFoldDB" id="E0RZY9"/>
<evidence type="ECO:0000256" key="1">
    <source>
        <dbReference type="ARBA" id="ARBA00022676"/>
    </source>
</evidence>
<dbReference type="SUPFAM" id="SSF53756">
    <property type="entry name" value="UDP-Glycosyltransferase/glycogen phosphorylase"/>
    <property type="match status" value="1"/>
</dbReference>
<dbReference type="eggNOG" id="COG0438">
    <property type="taxonomic scope" value="Bacteria"/>
</dbReference>
<dbReference type="EMBL" id="CP001810">
    <property type="protein sequence ID" value="ADL33190.1"/>
    <property type="molecule type" value="Genomic_DNA"/>
</dbReference>
<accession>E0RZY9</accession>
<dbReference type="RefSeq" id="WP_013279847.1">
    <property type="nucleotide sequence ID" value="NC_014387.1"/>
</dbReference>
<reference evidence="4 5" key="1">
    <citation type="journal article" date="2010" name="PLoS ONE">
        <title>The glycobiome of the rumen bacterium Butyrivibrio proteoclasticus B316(T) highlights adaptation to a polysaccharide-rich environment.</title>
        <authorList>
            <person name="Kelly W.J."/>
            <person name="Leahy S.C."/>
            <person name="Altermann E."/>
            <person name="Yeoman C.J."/>
            <person name="Dunne J.C."/>
            <person name="Kong Z."/>
            <person name="Pacheco D.M."/>
            <person name="Li D."/>
            <person name="Noel S.J."/>
            <person name="Moon C.D."/>
            <person name="Cookson A.L."/>
            <person name="Attwood G.T."/>
        </authorList>
    </citation>
    <scope>NUCLEOTIDE SEQUENCE [LARGE SCALE GENOMIC DNA]</scope>
    <source>
        <strain evidence="5">ATCC 51982 / DSM 14932 / B316</strain>
    </source>
</reference>
<dbReference type="InterPro" id="IPR028098">
    <property type="entry name" value="Glyco_trans_4-like_N"/>
</dbReference>
<evidence type="ECO:0000259" key="3">
    <source>
        <dbReference type="Pfam" id="PF13439"/>
    </source>
</evidence>
<dbReference type="KEGG" id="bpb:bpr_I0442"/>
<keyword evidence="2 4" id="KW-0808">Transferase</keyword>
<gene>
    <name evidence="4" type="ordered locus">bpr_I0442</name>
</gene>
<dbReference type="STRING" id="515622.bpr_I0442"/>
<dbReference type="GO" id="GO:0016757">
    <property type="term" value="F:glycosyltransferase activity"/>
    <property type="evidence" value="ECO:0007669"/>
    <property type="project" value="UniProtKB-KW"/>
</dbReference>
<dbReference type="Gene3D" id="3.40.50.2000">
    <property type="entry name" value="Glycogen Phosphorylase B"/>
    <property type="match status" value="2"/>
</dbReference>
<evidence type="ECO:0000313" key="4">
    <source>
        <dbReference type="EMBL" id="ADL33190.1"/>
    </source>
</evidence>
<protein>
    <submittedName>
        <fullName evidence="4">Glycosyl transferase GT4 family</fullName>
    </submittedName>
</protein>
<dbReference type="Pfam" id="PF13692">
    <property type="entry name" value="Glyco_trans_1_4"/>
    <property type="match status" value="1"/>
</dbReference>